<keyword evidence="1 8" id="KW-0808">Transferase</keyword>
<dbReference type="SUPFAM" id="SSF101473">
    <property type="entry name" value="DhaL-like"/>
    <property type="match status" value="1"/>
</dbReference>
<dbReference type="InterPro" id="IPR004007">
    <property type="entry name" value="DhaL_dom"/>
</dbReference>
<dbReference type="Pfam" id="PF02734">
    <property type="entry name" value="Dak2"/>
    <property type="match status" value="1"/>
</dbReference>
<dbReference type="InterPro" id="IPR004006">
    <property type="entry name" value="DhaK_dom"/>
</dbReference>
<dbReference type="PROSITE" id="PS51481">
    <property type="entry name" value="DHAK"/>
    <property type="match status" value="1"/>
</dbReference>
<feature type="domain" description="DhaK" evidence="6">
    <location>
        <begin position="7"/>
        <end position="325"/>
    </location>
</feature>
<evidence type="ECO:0000259" key="6">
    <source>
        <dbReference type="PROSITE" id="PS51481"/>
    </source>
</evidence>
<reference evidence="8 9" key="2">
    <citation type="submission" date="2021-01" db="EMBL/GenBank/DDBJ databases">
        <title>Genomic Encyclopedia of Type Strains, Phase IV (KMG-IV): sequencing the most valuable type-strain genomes for metagenomic binning, comparative biology and taxonomic classification.</title>
        <authorList>
            <person name="Goeker M."/>
        </authorList>
    </citation>
    <scope>NUCLEOTIDE SEQUENCE [LARGE SCALE GENOMIC DNA]</scope>
    <source>
        <strain evidence="8 9">DSM 6130</strain>
    </source>
</reference>
<evidence type="ECO:0000256" key="2">
    <source>
        <dbReference type="ARBA" id="ARBA00022741"/>
    </source>
</evidence>
<dbReference type="Gene3D" id="1.25.40.340">
    <property type="match status" value="1"/>
</dbReference>
<dbReference type="SUPFAM" id="SSF82549">
    <property type="entry name" value="DAK1/DegV-like"/>
    <property type="match status" value="1"/>
</dbReference>
<name>A0A9W6ITR4_9HYPH</name>
<keyword evidence="4" id="KW-0067">ATP-binding</keyword>
<evidence type="ECO:0000256" key="4">
    <source>
        <dbReference type="ARBA" id="ARBA00022840"/>
    </source>
</evidence>
<dbReference type="PANTHER" id="PTHR28629">
    <property type="entry name" value="TRIOKINASE/FMN CYCLASE"/>
    <property type="match status" value="1"/>
</dbReference>
<evidence type="ECO:0000259" key="5">
    <source>
        <dbReference type="PROSITE" id="PS51480"/>
    </source>
</evidence>
<dbReference type="RefSeq" id="WP_204948400.1">
    <property type="nucleotide sequence ID" value="NZ_BSFF01000002.1"/>
</dbReference>
<dbReference type="EMBL" id="JAFBCY010000001">
    <property type="protein sequence ID" value="MBM7849919.1"/>
    <property type="molecule type" value="Genomic_DNA"/>
</dbReference>
<dbReference type="SMART" id="SM01120">
    <property type="entry name" value="Dak2"/>
    <property type="match status" value="1"/>
</dbReference>
<dbReference type="InterPro" id="IPR036117">
    <property type="entry name" value="DhaL_dom_sf"/>
</dbReference>
<dbReference type="InterPro" id="IPR050861">
    <property type="entry name" value="Dihydroxyacetone_Kinase"/>
</dbReference>
<evidence type="ECO:0000313" key="10">
    <source>
        <dbReference type="Proteomes" id="UP001143400"/>
    </source>
</evidence>
<keyword evidence="9" id="KW-1185">Reference proteome</keyword>
<evidence type="ECO:0000313" key="9">
    <source>
        <dbReference type="Proteomes" id="UP000758856"/>
    </source>
</evidence>
<dbReference type="FunFam" id="3.40.50.10440:FF:000001">
    <property type="entry name" value="Dihydroxyacetone kinase, DhaK subunit"/>
    <property type="match status" value="1"/>
</dbReference>
<dbReference type="PANTHER" id="PTHR28629:SF4">
    <property type="entry name" value="TRIOKINASE_FMN CYCLASE"/>
    <property type="match status" value="1"/>
</dbReference>
<comment type="caution">
    <text evidence="7">The sequence shown here is derived from an EMBL/GenBank/DDBJ whole genome shotgun (WGS) entry which is preliminary data.</text>
</comment>
<feature type="domain" description="DhaL" evidence="5">
    <location>
        <begin position="354"/>
        <end position="542"/>
    </location>
</feature>
<dbReference type="Proteomes" id="UP000758856">
    <property type="component" value="Unassembled WGS sequence"/>
</dbReference>
<evidence type="ECO:0000256" key="1">
    <source>
        <dbReference type="ARBA" id="ARBA00022679"/>
    </source>
</evidence>
<dbReference type="GO" id="GO:0005524">
    <property type="term" value="F:ATP binding"/>
    <property type="evidence" value="ECO:0007669"/>
    <property type="project" value="UniProtKB-KW"/>
</dbReference>
<dbReference type="Pfam" id="PF02733">
    <property type="entry name" value="Dak1"/>
    <property type="match status" value="1"/>
</dbReference>
<evidence type="ECO:0000313" key="7">
    <source>
        <dbReference type="EMBL" id="GLK55209.1"/>
    </source>
</evidence>
<evidence type="ECO:0000313" key="8">
    <source>
        <dbReference type="EMBL" id="MBM7849919.1"/>
    </source>
</evidence>
<dbReference type="GO" id="GO:0019563">
    <property type="term" value="P:glycerol catabolic process"/>
    <property type="evidence" value="ECO:0007669"/>
    <property type="project" value="TreeGrafter"/>
</dbReference>
<dbReference type="EMBL" id="BSFF01000002">
    <property type="protein sequence ID" value="GLK55209.1"/>
    <property type="molecule type" value="Genomic_DNA"/>
</dbReference>
<gene>
    <name evidence="7" type="ORF">GCM10008170_12280</name>
    <name evidence="8" type="ORF">JOD31_000131</name>
</gene>
<keyword evidence="3 7" id="KW-0418">Kinase</keyword>
<sequence length="543" mass="54623">MKSFLNARDAVVTDAIDGFVASSGARDLGRLDGFPDIKVVLRTDWDRSRVALVSGGGSGHEPAHLGFVGEGLLTAAVCGEVFASPTVDAVLAAILAVTGEPGCVLIVKNYTGDRLNFGLAAEKARARGLKVEVVIVGDDIAIEGAPQPRGIAGTLLVHKLAGAAAAAGLPLAEVAARARDAATHVRSLGLALTTGAMPGAEREERIAADAVELGLGIHGEPGSRTIPFAAADVLVEQVAGPLAATLGPDDRIALMVNSLGGTPPLDMAIVMGAVMKSPLGARADYVIGPAPLMTSLDMRGFSLTALILDETRRAGLLAPSASAAWVSARAITSPRRVATPDLDDGAAAPASDDPAVRRLLLAATQTLQAMGPEIDALDAKVGDGDAGSTFAKCAAAVETRIDALPLADGAALLGALGHVLSRIGGGSSGVLLATFFTAAGAAFGDGGWPKALAAGLDRMKSYGGAKVGDRTMIDALEPALDALSRGSALPEAAAAARQGAEATKTMTKAKAGRSSYVPSSALHGVPDPGAEAVARVLERLANL</sequence>
<reference evidence="7" key="3">
    <citation type="submission" date="2023-01" db="EMBL/GenBank/DDBJ databases">
        <authorList>
            <person name="Sun Q."/>
            <person name="Evtushenko L."/>
        </authorList>
    </citation>
    <scope>NUCLEOTIDE SEQUENCE</scope>
    <source>
        <strain evidence="7">VKM B-1606</strain>
    </source>
</reference>
<accession>A0A9W6ITR4</accession>
<protein>
    <submittedName>
        <fullName evidence="7">Dihydroxyacetone kinase</fullName>
        <ecNumber evidence="8">2.7.1.29</ecNumber>
    </submittedName>
</protein>
<dbReference type="PROSITE" id="PS51480">
    <property type="entry name" value="DHAL"/>
    <property type="match status" value="1"/>
</dbReference>
<reference evidence="7" key="1">
    <citation type="journal article" date="2014" name="Int. J. Syst. Evol. Microbiol.">
        <title>Complete genome sequence of Corynebacterium casei LMG S-19264T (=DSM 44701T), isolated from a smear-ripened cheese.</title>
        <authorList>
            <consortium name="US DOE Joint Genome Institute (JGI-PGF)"/>
            <person name="Walter F."/>
            <person name="Albersmeier A."/>
            <person name="Kalinowski J."/>
            <person name="Ruckert C."/>
        </authorList>
    </citation>
    <scope>NUCLEOTIDE SEQUENCE</scope>
    <source>
        <strain evidence="7">VKM B-1606</strain>
    </source>
</reference>
<dbReference type="Gene3D" id="3.40.50.10440">
    <property type="entry name" value="Dihydroxyacetone kinase, domain 1"/>
    <property type="match status" value="1"/>
</dbReference>
<keyword evidence="2" id="KW-0547">Nucleotide-binding</keyword>
<evidence type="ECO:0000256" key="3">
    <source>
        <dbReference type="ARBA" id="ARBA00022777"/>
    </source>
</evidence>
<dbReference type="Proteomes" id="UP001143400">
    <property type="component" value="Unassembled WGS sequence"/>
</dbReference>
<dbReference type="GO" id="GO:0004371">
    <property type="term" value="F:glycerone kinase activity"/>
    <property type="evidence" value="ECO:0007669"/>
    <property type="project" value="UniProtKB-EC"/>
</dbReference>
<dbReference type="Gene3D" id="3.30.1180.20">
    <property type="entry name" value="Dihydroxyacetone kinase, domain 2"/>
    <property type="match status" value="1"/>
</dbReference>
<proteinExistence type="predicted"/>
<dbReference type="GO" id="GO:0005829">
    <property type="term" value="C:cytosol"/>
    <property type="evidence" value="ECO:0007669"/>
    <property type="project" value="TreeGrafter"/>
</dbReference>
<organism evidence="7 10">
    <name type="scientific">Methylopila capsulata</name>
    <dbReference type="NCBI Taxonomy" id="61654"/>
    <lineage>
        <taxon>Bacteria</taxon>
        <taxon>Pseudomonadati</taxon>
        <taxon>Pseudomonadota</taxon>
        <taxon>Alphaproteobacteria</taxon>
        <taxon>Hyphomicrobiales</taxon>
        <taxon>Methylopilaceae</taxon>
        <taxon>Methylopila</taxon>
    </lineage>
</organism>
<dbReference type="EC" id="2.7.1.29" evidence="8"/>
<dbReference type="AlphaFoldDB" id="A0A9W6ITR4"/>